<dbReference type="Pfam" id="PF06972">
    <property type="entry name" value="GIP1_N"/>
    <property type="match status" value="1"/>
</dbReference>
<evidence type="ECO:0000313" key="2">
    <source>
        <dbReference type="EMBL" id="WOL20156.1"/>
    </source>
</evidence>
<dbReference type="Proteomes" id="UP001327560">
    <property type="component" value="Chromosome 9"/>
</dbReference>
<dbReference type="AlphaFoldDB" id="A0AAQ3L885"/>
<evidence type="ECO:0000259" key="1">
    <source>
        <dbReference type="Pfam" id="PF06972"/>
    </source>
</evidence>
<reference evidence="2 3" key="1">
    <citation type="submission" date="2023-10" db="EMBL/GenBank/DDBJ databases">
        <title>Chromosome-scale genome assembly provides insights into flower coloration mechanisms of Canna indica.</title>
        <authorList>
            <person name="Li C."/>
        </authorList>
    </citation>
    <scope>NUCLEOTIDE SEQUENCE [LARGE SCALE GENOMIC DNA]</scope>
    <source>
        <tissue evidence="2">Flower</tissue>
    </source>
</reference>
<sequence>MNGDRAGVLIPTSVRRMIQNIKEIVGHHSDEDVYANSSPSKKSCAPFFPPVASPRHFPSDQISRSFIFSSRGTSPLTKSRAPSFSPAATLPSTKILRPFHFPNLGCGRCLLHFDPFISRH</sequence>
<protein>
    <recommendedName>
        <fullName evidence="1">GBF-interacting protein 1 N-terminal domain-containing protein</fullName>
    </recommendedName>
</protein>
<gene>
    <name evidence="2" type="ORF">Cni_G28958</name>
</gene>
<name>A0AAQ3L885_9LILI</name>
<proteinExistence type="predicted"/>
<keyword evidence="3" id="KW-1185">Reference proteome</keyword>
<accession>A0AAQ3L885</accession>
<evidence type="ECO:0000313" key="3">
    <source>
        <dbReference type="Proteomes" id="UP001327560"/>
    </source>
</evidence>
<dbReference type="EMBL" id="CP136898">
    <property type="protein sequence ID" value="WOL20156.1"/>
    <property type="molecule type" value="Genomic_DNA"/>
</dbReference>
<feature type="domain" description="GBF-interacting protein 1 N-terminal" evidence="1">
    <location>
        <begin position="10"/>
        <end position="35"/>
    </location>
</feature>
<dbReference type="InterPro" id="IPR009719">
    <property type="entry name" value="GIP1_N"/>
</dbReference>
<organism evidence="2 3">
    <name type="scientific">Canna indica</name>
    <name type="common">Indian-shot</name>
    <dbReference type="NCBI Taxonomy" id="4628"/>
    <lineage>
        <taxon>Eukaryota</taxon>
        <taxon>Viridiplantae</taxon>
        <taxon>Streptophyta</taxon>
        <taxon>Embryophyta</taxon>
        <taxon>Tracheophyta</taxon>
        <taxon>Spermatophyta</taxon>
        <taxon>Magnoliopsida</taxon>
        <taxon>Liliopsida</taxon>
        <taxon>Zingiberales</taxon>
        <taxon>Cannaceae</taxon>
        <taxon>Canna</taxon>
    </lineage>
</organism>